<keyword evidence="12" id="KW-1015">Disulfide bond</keyword>
<evidence type="ECO:0000256" key="9">
    <source>
        <dbReference type="ARBA" id="ARBA00022989"/>
    </source>
</evidence>
<evidence type="ECO:0000256" key="8">
    <source>
        <dbReference type="ARBA" id="ARBA00022968"/>
    </source>
</evidence>
<dbReference type="InterPro" id="IPR043538">
    <property type="entry name" value="XYLT"/>
</dbReference>
<evidence type="ECO:0000256" key="10">
    <source>
        <dbReference type="ARBA" id="ARBA00023034"/>
    </source>
</evidence>
<evidence type="ECO:0000256" key="2">
    <source>
        <dbReference type="ARBA" id="ARBA00004648"/>
    </source>
</evidence>
<keyword evidence="4" id="KW-0808">Transferase</keyword>
<protein>
    <recommendedName>
        <fullName evidence="14">Peptide O-xylosyltransferase</fullName>
    </recommendedName>
</protein>
<organism evidence="15">
    <name type="scientific">Bifidobacterium longum subsp. infantis CCUG 52486</name>
    <dbReference type="NCBI Taxonomy" id="537937"/>
    <lineage>
        <taxon>Bacteria</taxon>
        <taxon>Bacillati</taxon>
        <taxon>Actinomycetota</taxon>
        <taxon>Actinomycetes</taxon>
        <taxon>Bifidobacteriales</taxon>
        <taxon>Bifidobacteriaceae</taxon>
        <taxon>Bifidobacterium</taxon>
    </lineage>
</organism>
<reference evidence="15" key="1">
    <citation type="submission" date="2008-08" db="EMBL/GenBank/DDBJ databases">
        <title>Annotation of Bifidobacterium longum subsp. infantis CCUG 52486.</title>
        <authorList>
            <consortium name="The Broad Institute Genome Sequencing Platform"/>
            <person name="Gougoulias C."/>
            <person name="Tuohy K.M."/>
            <person name="Gibson G.R."/>
            <person name="Ward D."/>
            <person name="Mehta T."/>
            <person name="Young S."/>
            <person name="Jaffe D."/>
            <person name="Gnerre S."/>
            <person name="Berlin A."/>
            <person name="Heiman D."/>
            <person name="Hepburn T."/>
            <person name="Shea T."/>
            <person name="Sykes S."/>
            <person name="Alvarado L."/>
            <person name="Kodira C."/>
            <person name="Borodovsky M."/>
            <person name="Lander E."/>
            <person name="Galagan J."/>
            <person name="Nusbaum C."/>
            <person name="Birren B."/>
        </authorList>
    </citation>
    <scope>NUCLEOTIDE SEQUENCE [LARGE SCALE GENOMIC DNA]</scope>
    <source>
        <strain evidence="15">CCUG 52486</strain>
    </source>
</reference>
<keyword evidence="6" id="KW-0479">Metal-binding</keyword>
<dbReference type="HOGENOM" id="CLU_032341_0_2_11"/>
<accession>C5E893</accession>
<dbReference type="InterPro" id="IPR003406">
    <property type="entry name" value="Glyco_trans_14"/>
</dbReference>
<evidence type="ECO:0000256" key="12">
    <source>
        <dbReference type="ARBA" id="ARBA00023157"/>
    </source>
</evidence>
<dbReference type="GO" id="GO:0030158">
    <property type="term" value="F:protein xylosyltransferase activity"/>
    <property type="evidence" value="ECO:0007669"/>
    <property type="project" value="InterPro"/>
</dbReference>
<dbReference type="PANTHER" id="PTHR46025:SF3">
    <property type="entry name" value="XYLOSYLTRANSFERASE OXT"/>
    <property type="match status" value="1"/>
</dbReference>
<dbReference type="GO" id="GO:0015012">
    <property type="term" value="P:heparan sulfate proteoglycan biosynthetic process"/>
    <property type="evidence" value="ECO:0007669"/>
    <property type="project" value="TreeGrafter"/>
</dbReference>
<keyword evidence="5" id="KW-0812">Transmembrane</keyword>
<dbReference type="AlphaFoldDB" id="C5E893"/>
<dbReference type="GO" id="GO:0046872">
    <property type="term" value="F:metal ion binding"/>
    <property type="evidence" value="ECO:0007669"/>
    <property type="project" value="UniProtKB-KW"/>
</dbReference>
<keyword evidence="11" id="KW-0472">Membrane</keyword>
<keyword evidence="8" id="KW-0735">Signal-anchor</keyword>
<dbReference type="Pfam" id="PF02485">
    <property type="entry name" value="Branch"/>
    <property type="match status" value="1"/>
</dbReference>
<evidence type="ECO:0000256" key="6">
    <source>
        <dbReference type="ARBA" id="ARBA00022723"/>
    </source>
</evidence>
<evidence type="ECO:0000256" key="13">
    <source>
        <dbReference type="ARBA" id="ARBA00023180"/>
    </source>
</evidence>
<dbReference type="GO" id="GO:0016020">
    <property type="term" value="C:membrane"/>
    <property type="evidence" value="ECO:0007669"/>
    <property type="project" value="InterPro"/>
</dbReference>
<proteinExistence type="predicted"/>
<evidence type="ECO:0000256" key="14">
    <source>
        <dbReference type="ARBA" id="ARBA00042865"/>
    </source>
</evidence>
<dbReference type="PANTHER" id="PTHR46025">
    <property type="entry name" value="XYLOSYLTRANSFERASE OXT"/>
    <property type="match status" value="1"/>
</dbReference>
<dbReference type="GO" id="GO:0050650">
    <property type="term" value="P:chondroitin sulfate proteoglycan biosynthetic process"/>
    <property type="evidence" value="ECO:0007669"/>
    <property type="project" value="TreeGrafter"/>
</dbReference>
<keyword evidence="7" id="KW-0256">Endoplasmic reticulum</keyword>
<keyword evidence="13" id="KW-0325">Glycoprotein</keyword>
<evidence type="ECO:0000256" key="7">
    <source>
        <dbReference type="ARBA" id="ARBA00022824"/>
    </source>
</evidence>
<evidence type="ECO:0000313" key="15">
    <source>
        <dbReference type="EMBL" id="EEQ54291.1"/>
    </source>
</evidence>
<keyword evidence="3" id="KW-0328">Glycosyltransferase</keyword>
<evidence type="ECO:0000256" key="3">
    <source>
        <dbReference type="ARBA" id="ARBA00022676"/>
    </source>
</evidence>
<sequence length="291" mass="34662">MSRHAYLIMAHNHFEQLRALLRCLDDGRNVIYLHLDAKLGTVDVGQFKDQLKHAELCVLANRVDVRWGDFSQIECELRLLEASIPGHYDYYHLMSGADLPLQSQDVIHTYFERYQGTEFVHFDAKSVDPETYGRVSKYAFFSSREKNIFEKVMYRLTMLAQFWIDRGRLYGIQYQKGANWFSITDDCARYIVSRRKRVERVFHRTRCGDEFFIQTIIVNSGFEKKLYRPNFNDSYKTIRYCIDWKRGNPYVFRKEDYTMLKASGMLFARKFDEDIDSEIIKMIERSITNNE</sequence>
<evidence type="ECO:0000256" key="5">
    <source>
        <dbReference type="ARBA" id="ARBA00022692"/>
    </source>
</evidence>
<comment type="subcellular location">
    <subcellularLocation>
        <location evidence="2">Endoplasmic reticulum membrane</location>
        <topology evidence="2">Single-pass type II membrane protein</topology>
    </subcellularLocation>
    <subcellularLocation>
        <location evidence="1">Golgi apparatus membrane</location>
        <topology evidence="1">Single-pass type II membrane protein</topology>
    </subcellularLocation>
</comment>
<gene>
    <name evidence="15" type="ORF">BLIG_00240</name>
</gene>
<evidence type="ECO:0000256" key="1">
    <source>
        <dbReference type="ARBA" id="ARBA00004323"/>
    </source>
</evidence>
<evidence type="ECO:0000256" key="4">
    <source>
        <dbReference type="ARBA" id="ARBA00022679"/>
    </source>
</evidence>
<keyword evidence="9" id="KW-1133">Transmembrane helix</keyword>
<dbReference type="EMBL" id="DS990238">
    <property type="protein sequence ID" value="EEQ54291.1"/>
    <property type="molecule type" value="Genomic_DNA"/>
</dbReference>
<keyword evidence="10" id="KW-0333">Golgi apparatus</keyword>
<evidence type="ECO:0000256" key="11">
    <source>
        <dbReference type="ARBA" id="ARBA00023136"/>
    </source>
</evidence>
<name>C5E893_BIFLI</name>
<dbReference type="Proteomes" id="UP000005084">
    <property type="component" value="Unassembled WGS sequence"/>
</dbReference>